<dbReference type="InterPro" id="IPR027056">
    <property type="entry name" value="Gluconate_2DH_su3"/>
</dbReference>
<dbReference type="EMBL" id="FNZN01000001">
    <property type="protein sequence ID" value="SEK34082.1"/>
    <property type="molecule type" value="Genomic_DNA"/>
</dbReference>
<protein>
    <submittedName>
        <fullName evidence="1">Gluconate 2-dehydrogenase subunit 3</fullName>
    </submittedName>
</protein>
<dbReference type="Pfam" id="PF13618">
    <property type="entry name" value="Gluconate_2-dh3"/>
    <property type="match status" value="1"/>
</dbReference>
<dbReference type="RefSeq" id="WP_091619030.1">
    <property type="nucleotide sequence ID" value="NZ_FNZN01000001.1"/>
</dbReference>
<organism evidence="1 2">
    <name type="scientific">Maribacter orientalis</name>
    <dbReference type="NCBI Taxonomy" id="228957"/>
    <lineage>
        <taxon>Bacteria</taxon>
        <taxon>Pseudomonadati</taxon>
        <taxon>Bacteroidota</taxon>
        <taxon>Flavobacteriia</taxon>
        <taxon>Flavobacteriales</taxon>
        <taxon>Flavobacteriaceae</taxon>
        <taxon>Maribacter</taxon>
    </lineage>
</organism>
<gene>
    <name evidence="1" type="ORF">SAMN04488008_101303</name>
</gene>
<name>A0A1H7GB82_9FLAO</name>
<sequence length="198" mass="22056">MDRRKALRKTGLFAGATILMPSMLSLFESCKSENRLDWEPLFFTEVEAKTIASLIDMILPRTDTPGGLDVKSDIFIDKVIAKTYDKSGQENMRAEIAAFNENCKSKYGDVFYDLNEADKTTILNEAEKNSGKFGSGVWGTGVGPQETIGFYRSMKSMAIWAYFTAEEIGENVLSYDPIPGKYEPCKPLSEVGNKWSLG</sequence>
<evidence type="ECO:0000313" key="2">
    <source>
        <dbReference type="Proteomes" id="UP000198990"/>
    </source>
</evidence>
<proteinExistence type="predicted"/>
<reference evidence="2" key="1">
    <citation type="submission" date="2016-10" db="EMBL/GenBank/DDBJ databases">
        <authorList>
            <person name="Varghese N."/>
            <person name="Submissions S."/>
        </authorList>
    </citation>
    <scope>NUCLEOTIDE SEQUENCE [LARGE SCALE GENOMIC DNA]</scope>
    <source>
        <strain evidence="2">DSM 16471</strain>
    </source>
</reference>
<dbReference type="AlphaFoldDB" id="A0A1H7GB82"/>
<accession>A0A1H7GB82</accession>
<keyword evidence="2" id="KW-1185">Reference proteome</keyword>
<dbReference type="OrthoDB" id="6385145at2"/>
<dbReference type="Proteomes" id="UP000198990">
    <property type="component" value="Unassembled WGS sequence"/>
</dbReference>
<dbReference type="STRING" id="228957.SAMN04488008_101303"/>
<evidence type="ECO:0000313" key="1">
    <source>
        <dbReference type="EMBL" id="SEK34082.1"/>
    </source>
</evidence>